<evidence type="ECO:0000313" key="1">
    <source>
        <dbReference type="EMBL" id="BBO78654.1"/>
    </source>
</evidence>
<name>A0A5K7ZK70_9BACT</name>
<gene>
    <name evidence="1" type="ORF">DSCW_60710</name>
</gene>
<dbReference type="EMBL" id="AP021875">
    <property type="protein sequence ID" value="BBO78654.1"/>
    <property type="molecule type" value="Genomic_DNA"/>
</dbReference>
<dbReference type="RefSeq" id="WP_155307271.1">
    <property type="nucleotide sequence ID" value="NZ_AP021875.1"/>
</dbReference>
<evidence type="ECO:0000313" key="2">
    <source>
        <dbReference type="Proteomes" id="UP000427769"/>
    </source>
</evidence>
<accession>A0A5K7ZK70</accession>
<organism evidence="1 2">
    <name type="scientific">Desulfosarcina widdelii</name>
    <dbReference type="NCBI Taxonomy" id="947919"/>
    <lineage>
        <taxon>Bacteria</taxon>
        <taxon>Pseudomonadati</taxon>
        <taxon>Thermodesulfobacteriota</taxon>
        <taxon>Desulfobacteria</taxon>
        <taxon>Desulfobacterales</taxon>
        <taxon>Desulfosarcinaceae</taxon>
        <taxon>Desulfosarcina</taxon>
    </lineage>
</organism>
<keyword evidence="2" id="KW-1185">Reference proteome</keyword>
<proteinExistence type="predicted"/>
<dbReference type="AlphaFoldDB" id="A0A5K7ZK70"/>
<sequence length="50" mass="5725">MADKPAQRKISTVKDFVLFKLKPDLFVAIIDSNDKHLHIEDKTFNPSLAK</sequence>
<dbReference type="Proteomes" id="UP000427769">
    <property type="component" value="Chromosome"/>
</dbReference>
<protein>
    <submittedName>
        <fullName evidence="1">Uncharacterized protein</fullName>
    </submittedName>
</protein>
<reference evidence="1 2" key="1">
    <citation type="submission" date="2019-11" db="EMBL/GenBank/DDBJ databases">
        <title>Comparative genomics of hydrocarbon-degrading Desulfosarcina strains.</title>
        <authorList>
            <person name="Watanabe M."/>
            <person name="Kojima H."/>
            <person name="Fukui M."/>
        </authorList>
    </citation>
    <scope>NUCLEOTIDE SEQUENCE [LARGE SCALE GENOMIC DNA]</scope>
    <source>
        <strain evidence="1 2">PP31</strain>
    </source>
</reference>
<dbReference type="KEGG" id="dwd:DSCW_60710"/>